<dbReference type="EMBL" id="BTRK01000003">
    <property type="protein sequence ID" value="GMR42075.1"/>
    <property type="molecule type" value="Genomic_DNA"/>
</dbReference>
<keyword evidence="3" id="KW-1185">Reference proteome</keyword>
<name>A0AAN4ZRZ1_9BILA</name>
<feature type="chain" id="PRO_5042895155" description="Secreted protein" evidence="1">
    <location>
        <begin position="18"/>
        <end position="205"/>
    </location>
</feature>
<accession>A0AAN4ZRZ1</accession>
<gene>
    <name evidence="2" type="ORF">PMAYCL1PPCAC_12270</name>
</gene>
<keyword evidence="1" id="KW-0732">Signal</keyword>
<organism evidence="2 3">
    <name type="scientific">Pristionchus mayeri</name>
    <dbReference type="NCBI Taxonomy" id="1317129"/>
    <lineage>
        <taxon>Eukaryota</taxon>
        <taxon>Metazoa</taxon>
        <taxon>Ecdysozoa</taxon>
        <taxon>Nematoda</taxon>
        <taxon>Chromadorea</taxon>
        <taxon>Rhabditida</taxon>
        <taxon>Rhabditina</taxon>
        <taxon>Diplogasteromorpha</taxon>
        <taxon>Diplogasteroidea</taxon>
        <taxon>Neodiplogasteridae</taxon>
        <taxon>Pristionchus</taxon>
    </lineage>
</organism>
<evidence type="ECO:0000313" key="3">
    <source>
        <dbReference type="Proteomes" id="UP001328107"/>
    </source>
</evidence>
<reference evidence="3" key="1">
    <citation type="submission" date="2022-10" db="EMBL/GenBank/DDBJ databases">
        <title>Genome assembly of Pristionchus species.</title>
        <authorList>
            <person name="Yoshida K."/>
            <person name="Sommer R.J."/>
        </authorList>
    </citation>
    <scope>NUCLEOTIDE SEQUENCE [LARGE SCALE GENOMIC DNA]</scope>
    <source>
        <strain evidence="3">RS5460</strain>
    </source>
</reference>
<sequence length="205" mass="23405">LHHLLLLVVHTNSLGHGRDEGEELLTRRRTHSTVPLLQPSRDEKSPEQEVLRVVESEHVVVVLDVVLIQQSVHLVQLSIVLNIDVTPFESFRKRVRFLAQLLNRDVFFNCLIRIHLLTEPGDRLCAPESIIPLSSQSHITYRTGGSLQEAQFLNLGGQANMLESLWIQLLMRRTAGCIRIFRHGMLKWLRLLILLLRHGESSSLG</sequence>
<evidence type="ECO:0000313" key="2">
    <source>
        <dbReference type="EMBL" id="GMR42075.1"/>
    </source>
</evidence>
<evidence type="ECO:0008006" key="4">
    <source>
        <dbReference type="Google" id="ProtNLM"/>
    </source>
</evidence>
<dbReference type="Proteomes" id="UP001328107">
    <property type="component" value="Unassembled WGS sequence"/>
</dbReference>
<evidence type="ECO:0000256" key="1">
    <source>
        <dbReference type="SAM" id="SignalP"/>
    </source>
</evidence>
<protein>
    <recommendedName>
        <fullName evidence="4">Secreted protein</fullName>
    </recommendedName>
</protein>
<dbReference type="AlphaFoldDB" id="A0AAN4ZRZ1"/>
<feature type="non-terminal residue" evidence="2">
    <location>
        <position position="1"/>
    </location>
</feature>
<comment type="caution">
    <text evidence="2">The sequence shown here is derived from an EMBL/GenBank/DDBJ whole genome shotgun (WGS) entry which is preliminary data.</text>
</comment>
<feature type="signal peptide" evidence="1">
    <location>
        <begin position="1"/>
        <end position="17"/>
    </location>
</feature>
<proteinExistence type="predicted"/>